<comment type="function">
    <text evidence="4">This protein is one of the early assembly proteins of the 50S ribosomal subunit, although it is not seen to bind rRNA by itself. It is important during the early stages of 50S assembly.</text>
</comment>
<evidence type="ECO:0000313" key="6">
    <source>
        <dbReference type="Proteomes" id="UP000249542"/>
    </source>
</evidence>
<dbReference type="Proteomes" id="UP000249542">
    <property type="component" value="Unassembled WGS sequence"/>
</dbReference>
<dbReference type="GO" id="GO:0022625">
    <property type="term" value="C:cytosolic large ribosomal subunit"/>
    <property type="evidence" value="ECO:0007669"/>
    <property type="project" value="TreeGrafter"/>
</dbReference>
<comment type="caution">
    <text evidence="5">The sequence shown here is derived from an EMBL/GenBank/DDBJ whole genome shotgun (WGS) entry which is preliminary data.</text>
</comment>
<keyword evidence="6" id="KW-1185">Reference proteome</keyword>
<evidence type="ECO:0000313" key="5">
    <source>
        <dbReference type="EMBL" id="PZW41731.1"/>
    </source>
</evidence>
<gene>
    <name evidence="4" type="primary">rplM</name>
    <name evidence="5" type="ORF">LX95_01414</name>
</gene>
<dbReference type="GO" id="GO:0003735">
    <property type="term" value="F:structural constituent of ribosome"/>
    <property type="evidence" value="ECO:0007669"/>
    <property type="project" value="InterPro"/>
</dbReference>
<dbReference type="RefSeq" id="WP_111540730.1">
    <property type="nucleotide sequence ID" value="NZ_QKYV01000003.1"/>
</dbReference>
<dbReference type="PANTHER" id="PTHR11545">
    <property type="entry name" value="RIBOSOMAL PROTEIN L13"/>
    <property type="match status" value="1"/>
</dbReference>
<protein>
    <recommendedName>
        <fullName evidence="4">Large ribosomal subunit protein uL13</fullName>
    </recommendedName>
</protein>
<dbReference type="SUPFAM" id="SSF52161">
    <property type="entry name" value="Ribosomal protein L13"/>
    <property type="match status" value="1"/>
</dbReference>
<organism evidence="5 6">
    <name type="scientific">Mesonia algae</name>
    <dbReference type="NCBI Taxonomy" id="213248"/>
    <lineage>
        <taxon>Bacteria</taxon>
        <taxon>Pseudomonadati</taxon>
        <taxon>Bacteroidota</taxon>
        <taxon>Flavobacteriia</taxon>
        <taxon>Flavobacteriales</taxon>
        <taxon>Flavobacteriaceae</taxon>
        <taxon>Mesonia</taxon>
    </lineage>
</organism>
<proteinExistence type="inferred from homology"/>
<accession>A0A2W7I4A7</accession>
<dbReference type="GO" id="GO:0006412">
    <property type="term" value="P:translation"/>
    <property type="evidence" value="ECO:0007669"/>
    <property type="project" value="UniProtKB-UniRule"/>
</dbReference>
<dbReference type="EMBL" id="QKYV01000003">
    <property type="protein sequence ID" value="PZW41731.1"/>
    <property type="molecule type" value="Genomic_DNA"/>
</dbReference>
<dbReference type="PIRSF" id="PIRSF002181">
    <property type="entry name" value="Ribosomal_L13"/>
    <property type="match status" value="1"/>
</dbReference>
<dbReference type="InterPro" id="IPR005822">
    <property type="entry name" value="Ribosomal_uL13"/>
</dbReference>
<dbReference type="NCBIfam" id="TIGR01066">
    <property type="entry name" value="rplM_bact"/>
    <property type="match status" value="1"/>
</dbReference>
<dbReference type="PANTHER" id="PTHR11545:SF2">
    <property type="entry name" value="LARGE RIBOSOMAL SUBUNIT PROTEIN UL13M"/>
    <property type="match status" value="1"/>
</dbReference>
<dbReference type="Pfam" id="PF00572">
    <property type="entry name" value="Ribosomal_L13"/>
    <property type="match status" value="1"/>
</dbReference>
<dbReference type="GO" id="GO:0003729">
    <property type="term" value="F:mRNA binding"/>
    <property type="evidence" value="ECO:0007669"/>
    <property type="project" value="TreeGrafter"/>
</dbReference>
<reference evidence="5 6" key="1">
    <citation type="submission" date="2018-06" db="EMBL/GenBank/DDBJ databases">
        <title>Genomic Encyclopedia of Archaeal and Bacterial Type Strains, Phase II (KMG-II): from individual species to whole genera.</title>
        <authorList>
            <person name="Goeker M."/>
        </authorList>
    </citation>
    <scope>NUCLEOTIDE SEQUENCE [LARGE SCALE GENOMIC DNA]</scope>
    <source>
        <strain evidence="5 6">DSM 15361</strain>
    </source>
</reference>
<dbReference type="HAMAP" id="MF_01366">
    <property type="entry name" value="Ribosomal_uL13"/>
    <property type="match status" value="1"/>
</dbReference>
<name>A0A2W7I4A7_9FLAO</name>
<keyword evidence="3 4" id="KW-0687">Ribonucleoprotein</keyword>
<keyword evidence="2 4" id="KW-0689">Ribosomal protein</keyword>
<sequence>MDTLSYKTVSANKNTVNKEWVVLDAEGQSLGRLSSIAAKFIRGKYKTDFTPHVDCGDNVVIINAEKINLTGKKWDAKEYIRHTGYPGGQRSLTASELFGKDPIRLIEKSVKGMLPKNKLGSALFKNLKVYVGSEHDHEAQKPKTINLNELV</sequence>
<comment type="similarity">
    <text evidence="1 4">Belongs to the universal ribosomal protein uL13 family.</text>
</comment>
<dbReference type="InterPro" id="IPR005823">
    <property type="entry name" value="Ribosomal_uL13_bac-type"/>
</dbReference>
<evidence type="ECO:0000256" key="1">
    <source>
        <dbReference type="ARBA" id="ARBA00006227"/>
    </source>
</evidence>
<dbReference type="InterPro" id="IPR036899">
    <property type="entry name" value="Ribosomal_uL13_sf"/>
</dbReference>
<dbReference type="AlphaFoldDB" id="A0A2W7I4A7"/>
<evidence type="ECO:0000256" key="3">
    <source>
        <dbReference type="ARBA" id="ARBA00023274"/>
    </source>
</evidence>
<evidence type="ECO:0000256" key="4">
    <source>
        <dbReference type="HAMAP-Rule" id="MF_01366"/>
    </source>
</evidence>
<evidence type="ECO:0000256" key="2">
    <source>
        <dbReference type="ARBA" id="ARBA00022980"/>
    </source>
</evidence>
<comment type="subunit">
    <text evidence="4">Part of the 50S ribosomal subunit.</text>
</comment>
<dbReference type="GO" id="GO:0017148">
    <property type="term" value="P:negative regulation of translation"/>
    <property type="evidence" value="ECO:0007669"/>
    <property type="project" value="TreeGrafter"/>
</dbReference>
<dbReference type="Gene3D" id="3.90.1180.10">
    <property type="entry name" value="Ribosomal protein L13"/>
    <property type="match status" value="1"/>
</dbReference>
<dbReference type="CDD" id="cd00392">
    <property type="entry name" value="Ribosomal_L13"/>
    <property type="match status" value="1"/>
</dbReference>